<dbReference type="GO" id="GO:0005524">
    <property type="term" value="F:ATP binding"/>
    <property type="evidence" value="ECO:0007669"/>
    <property type="project" value="UniProtKB-KW"/>
</dbReference>
<evidence type="ECO:0000313" key="4">
    <source>
        <dbReference type="EMBL" id="ULT82073.1"/>
    </source>
</evidence>
<dbReference type="GO" id="GO:0140662">
    <property type="term" value="F:ATP-dependent protein folding chaperone"/>
    <property type="evidence" value="ECO:0007669"/>
    <property type="project" value="InterPro"/>
</dbReference>
<dbReference type="AlphaFoldDB" id="A0AAE8ZQR3"/>
<reference evidence="4 5" key="1">
    <citation type="submission" date="2022-05" db="EMBL/GenBank/DDBJ databases">
        <title>Chromosome-level reference genomes for two strains of Caenorhabditis briggsae: an improved platform for comparative genomics.</title>
        <authorList>
            <person name="Stevens L."/>
            <person name="Andersen E.C."/>
        </authorList>
    </citation>
    <scope>NUCLEOTIDE SEQUENCE [LARGE SCALE GENOMIC DNA]</scope>
    <source>
        <strain evidence="4">QX1410_ONT</strain>
        <tissue evidence="4">Whole-organism</tissue>
    </source>
</reference>
<gene>
    <name evidence="4" type="ORF">L3Y34_011795</name>
</gene>
<keyword evidence="3" id="KW-0067">ATP-binding</keyword>
<organism evidence="4 5">
    <name type="scientific">Caenorhabditis briggsae</name>
    <dbReference type="NCBI Taxonomy" id="6238"/>
    <lineage>
        <taxon>Eukaryota</taxon>
        <taxon>Metazoa</taxon>
        <taxon>Ecdysozoa</taxon>
        <taxon>Nematoda</taxon>
        <taxon>Chromadorea</taxon>
        <taxon>Rhabditida</taxon>
        <taxon>Rhabditina</taxon>
        <taxon>Rhabditomorpha</taxon>
        <taxon>Rhabditoidea</taxon>
        <taxon>Rhabditidae</taxon>
        <taxon>Peloderinae</taxon>
        <taxon>Caenorhabditis</taxon>
    </lineage>
</organism>
<dbReference type="PROSITE" id="PS00329">
    <property type="entry name" value="HSP70_2"/>
    <property type="match status" value="1"/>
</dbReference>
<name>A0AAE8ZQR3_CAEBR</name>
<accession>A0AAE8ZQR3</accession>
<dbReference type="SUPFAM" id="SSF53067">
    <property type="entry name" value="Actin-like ATPase domain"/>
    <property type="match status" value="1"/>
</dbReference>
<sequence length="95" mass="10695">MFIISEPIAAAIAYGLDKIEGERNFLVLDLGGGTFDVSLLTIDKEVFEVIATNGDIHLGGKDFDQHVMEYFMKVFKKKTGKDLRQDNSAIQMLRR</sequence>
<dbReference type="EMBL" id="CP090896">
    <property type="protein sequence ID" value="ULT82073.1"/>
    <property type="molecule type" value="Genomic_DNA"/>
</dbReference>
<dbReference type="InterPro" id="IPR043129">
    <property type="entry name" value="ATPase_NBD"/>
</dbReference>
<proteinExistence type="inferred from homology"/>
<dbReference type="Gene3D" id="3.30.420.40">
    <property type="match status" value="1"/>
</dbReference>
<protein>
    <submittedName>
        <fullName evidence="4">Uncharacterized protein</fullName>
    </submittedName>
</protein>
<dbReference type="GO" id="GO:0006950">
    <property type="term" value="P:response to stress"/>
    <property type="evidence" value="ECO:0007669"/>
    <property type="project" value="UniProtKB-ARBA"/>
</dbReference>
<keyword evidence="2" id="KW-0547">Nucleotide-binding</keyword>
<evidence type="ECO:0000313" key="5">
    <source>
        <dbReference type="Proteomes" id="UP000827892"/>
    </source>
</evidence>
<dbReference type="InterPro" id="IPR018181">
    <property type="entry name" value="Heat_shock_70_CS"/>
</dbReference>
<evidence type="ECO:0000256" key="3">
    <source>
        <dbReference type="ARBA" id="ARBA00022840"/>
    </source>
</evidence>
<dbReference type="InterPro" id="IPR013126">
    <property type="entry name" value="Hsp_70_fam"/>
</dbReference>
<evidence type="ECO:0000256" key="1">
    <source>
        <dbReference type="ARBA" id="ARBA00007381"/>
    </source>
</evidence>
<dbReference type="PANTHER" id="PTHR19375">
    <property type="entry name" value="HEAT SHOCK PROTEIN 70KDA"/>
    <property type="match status" value="1"/>
</dbReference>
<evidence type="ECO:0000256" key="2">
    <source>
        <dbReference type="ARBA" id="ARBA00022741"/>
    </source>
</evidence>
<dbReference type="Pfam" id="PF00012">
    <property type="entry name" value="HSP70"/>
    <property type="match status" value="1"/>
</dbReference>
<dbReference type="FunFam" id="3.90.640.10:FF:000003">
    <property type="entry name" value="Molecular chaperone DnaK"/>
    <property type="match status" value="1"/>
</dbReference>
<comment type="similarity">
    <text evidence="1">Belongs to the heat shock protein 70 family.</text>
</comment>
<dbReference type="Proteomes" id="UP000827892">
    <property type="component" value="Chromosome X"/>
</dbReference>
<dbReference type="Gene3D" id="3.90.640.10">
    <property type="entry name" value="Actin, Chain A, domain 4"/>
    <property type="match status" value="1"/>
</dbReference>